<evidence type="ECO:0000313" key="2">
    <source>
        <dbReference type="Proteomes" id="UP000245207"/>
    </source>
</evidence>
<keyword evidence="2" id="KW-1185">Reference proteome</keyword>
<dbReference type="AlphaFoldDB" id="A0A2U1PBM8"/>
<comment type="caution">
    <text evidence="1">The sequence shown here is derived from an EMBL/GenBank/DDBJ whole genome shotgun (WGS) entry which is preliminary data.</text>
</comment>
<gene>
    <name evidence="1" type="ORF">CTI12_AA170610</name>
</gene>
<protein>
    <submittedName>
        <fullName evidence="1">Uncharacterized protein</fullName>
    </submittedName>
</protein>
<dbReference type="EMBL" id="PKPP01001383">
    <property type="protein sequence ID" value="PWA83165.1"/>
    <property type="molecule type" value="Genomic_DNA"/>
</dbReference>
<organism evidence="1 2">
    <name type="scientific">Artemisia annua</name>
    <name type="common">Sweet wormwood</name>
    <dbReference type="NCBI Taxonomy" id="35608"/>
    <lineage>
        <taxon>Eukaryota</taxon>
        <taxon>Viridiplantae</taxon>
        <taxon>Streptophyta</taxon>
        <taxon>Embryophyta</taxon>
        <taxon>Tracheophyta</taxon>
        <taxon>Spermatophyta</taxon>
        <taxon>Magnoliopsida</taxon>
        <taxon>eudicotyledons</taxon>
        <taxon>Gunneridae</taxon>
        <taxon>Pentapetalae</taxon>
        <taxon>asterids</taxon>
        <taxon>campanulids</taxon>
        <taxon>Asterales</taxon>
        <taxon>Asteraceae</taxon>
        <taxon>Asteroideae</taxon>
        <taxon>Anthemideae</taxon>
        <taxon>Artemisiinae</taxon>
        <taxon>Artemisia</taxon>
    </lineage>
</organism>
<evidence type="ECO:0000313" key="1">
    <source>
        <dbReference type="EMBL" id="PWA83165.1"/>
    </source>
</evidence>
<sequence length="93" mass="10642">MDGLVRLLELAYSSGSVFISDVMHLGFEREVQEERGWFSFLHGWCMHVADRLAYLNAIIQELEFCSNHVSVARVLVELRAGDNVVFADAIMYF</sequence>
<accession>A0A2U1PBM8</accession>
<dbReference type="Proteomes" id="UP000245207">
    <property type="component" value="Unassembled WGS sequence"/>
</dbReference>
<proteinExistence type="predicted"/>
<reference evidence="1 2" key="1">
    <citation type="journal article" date="2018" name="Mol. Plant">
        <title>The genome of Artemisia annua provides insight into the evolution of Asteraceae family and artemisinin biosynthesis.</title>
        <authorList>
            <person name="Shen Q."/>
            <person name="Zhang L."/>
            <person name="Liao Z."/>
            <person name="Wang S."/>
            <person name="Yan T."/>
            <person name="Shi P."/>
            <person name="Liu M."/>
            <person name="Fu X."/>
            <person name="Pan Q."/>
            <person name="Wang Y."/>
            <person name="Lv Z."/>
            <person name="Lu X."/>
            <person name="Zhang F."/>
            <person name="Jiang W."/>
            <person name="Ma Y."/>
            <person name="Chen M."/>
            <person name="Hao X."/>
            <person name="Li L."/>
            <person name="Tang Y."/>
            <person name="Lv G."/>
            <person name="Zhou Y."/>
            <person name="Sun X."/>
            <person name="Brodelius P.E."/>
            <person name="Rose J.K.C."/>
            <person name="Tang K."/>
        </authorList>
    </citation>
    <scope>NUCLEOTIDE SEQUENCE [LARGE SCALE GENOMIC DNA]</scope>
    <source>
        <strain evidence="2">cv. Huhao1</strain>
        <tissue evidence="1">Leaf</tissue>
    </source>
</reference>
<name>A0A2U1PBM8_ARTAN</name>